<sequence>MSFAADWIHSQVCGYGRKSAGSLIVFWRAYCDESTDDDWFIIGGYVATAETWDKFSCEWEDLLSFLPSYMDGVFKMSDLMGSDYYSERALAFYRLIENADLISMSCTLRKNELLAAFDEVIWPSNKITNWSQFRRDLTNPYIFAVRAMVLKLTRVQVKLGVHGPVNFVFDERSEQQKILNAWHHVNDSVPDDIKRLLGSTPVFDREDRSPPLQAADMWAWLVRVWQRGKEDYDWAVTEDPAWPWLHETALKKGFRVSFNQEDLRTELEKTNRLVRHHLGGLF</sequence>
<proteinExistence type="predicted"/>
<protein>
    <recommendedName>
        <fullName evidence="3">DUF3800 domain-containing protein</fullName>
    </recommendedName>
</protein>
<evidence type="ECO:0000313" key="2">
    <source>
        <dbReference type="Proteomes" id="UP000193207"/>
    </source>
</evidence>
<dbReference type="EMBL" id="FWFU01000001">
    <property type="protein sequence ID" value="SLN26057.1"/>
    <property type="molecule type" value="Genomic_DNA"/>
</dbReference>
<name>A0A1X6YNI2_9RHOB</name>
<dbReference type="InterPro" id="IPR024524">
    <property type="entry name" value="DUF3800"/>
</dbReference>
<evidence type="ECO:0008006" key="3">
    <source>
        <dbReference type="Google" id="ProtNLM"/>
    </source>
</evidence>
<dbReference type="RefSeq" id="WP_085816698.1">
    <property type="nucleotide sequence ID" value="NZ_FWFU01000001.1"/>
</dbReference>
<organism evidence="1 2">
    <name type="scientific">Roseovarius halotolerans</name>
    <dbReference type="NCBI Taxonomy" id="505353"/>
    <lineage>
        <taxon>Bacteria</taxon>
        <taxon>Pseudomonadati</taxon>
        <taxon>Pseudomonadota</taxon>
        <taxon>Alphaproteobacteria</taxon>
        <taxon>Rhodobacterales</taxon>
        <taxon>Roseobacteraceae</taxon>
        <taxon>Roseovarius</taxon>
    </lineage>
</organism>
<dbReference type="Proteomes" id="UP000193207">
    <property type="component" value="Unassembled WGS sequence"/>
</dbReference>
<keyword evidence="2" id="KW-1185">Reference proteome</keyword>
<evidence type="ECO:0000313" key="1">
    <source>
        <dbReference type="EMBL" id="SLN26057.1"/>
    </source>
</evidence>
<accession>A0A1X6YNI2</accession>
<dbReference type="Pfam" id="PF12686">
    <property type="entry name" value="DUF3800"/>
    <property type="match status" value="1"/>
</dbReference>
<reference evidence="1 2" key="1">
    <citation type="submission" date="2017-03" db="EMBL/GenBank/DDBJ databases">
        <authorList>
            <person name="Afonso C.L."/>
            <person name="Miller P.J."/>
            <person name="Scott M.A."/>
            <person name="Spackman E."/>
            <person name="Goraichik I."/>
            <person name="Dimitrov K.M."/>
            <person name="Suarez D.L."/>
            <person name="Swayne D.E."/>
        </authorList>
    </citation>
    <scope>NUCLEOTIDE SEQUENCE [LARGE SCALE GENOMIC DNA]</scope>
    <source>
        <strain evidence="1 2">CECT 8110</strain>
    </source>
</reference>
<dbReference type="OrthoDB" id="7595147at2"/>
<dbReference type="AlphaFoldDB" id="A0A1X6YNI2"/>
<gene>
    <name evidence="1" type="ORF">ROH8110_01181</name>
</gene>